<dbReference type="GeneID" id="54413666"/>
<sequence>MAVRMTRSHGVLSWPCFRDLREISHFARSQDPMACQRKRIARALSPATVTNSPCGWVPCHARTSAWTAAISLMESKGGRSKYRLGSTVFRNERSPIMHDWALFSSKHLCPDFTVREVRRWMQADYPTRCERQSLAFTATTRSTIRHPLRRARYIGSV</sequence>
<dbReference type="RefSeq" id="XP_033522531.1">
    <property type="nucleotide sequence ID" value="XM_033673234.1"/>
</dbReference>
<evidence type="ECO:0000313" key="2">
    <source>
        <dbReference type="Proteomes" id="UP000799771"/>
    </source>
</evidence>
<organism evidence="1 2">
    <name type="scientific">Dothidotthia symphoricarpi CBS 119687</name>
    <dbReference type="NCBI Taxonomy" id="1392245"/>
    <lineage>
        <taxon>Eukaryota</taxon>
        <taxon>Fungi</taxon>
        <taxon>Dikarya</taxon>
        <taxon>Ascomycota</taxon>
        <taxon>Pezizomycotina</taxon>
        <taxon>Dothideomycetes</taxon>
        <taxon>Pleosporomycetidae</taxon>
        <taxon>Pleosporales</taxon>
        <taxon>Dothidotthiaceae</taxon>
        <taxon>Dothidotthia</taxon>
    </lineage>
</organism>
<keyword evidence="2" id="KW-1185">Reference proteome</keyword>
<proteinExistence type="predicted"/>
<accession>A0A6A6A859</accession>
<dbReference type="EMBL" id="ML977509">
    <property type="protein sequence ID" value="KAF2128142.1"/>
    <property type="molecule type" value="Genomic_DNA"/>
</dbReference>
<dbReference type="Proteomes" id="UP000799771">
    <property type="component" value="Unassembled WGS sequence"/>
</dbReference>
<dbReference type="AlphaFoldDB" id="A0A6A6A859"/>
<name>A0A6A6A859_9PLEO</name>
<gene>
    <name evidence="1" type="ORF">P153DRAFT_48879</name>
</gene>
<evidence type="ECO:0000313" key="1">
    <source>
        <dbReference type="EMBL" id="KAF2128142.1"/>
    </source>
</evidence>
<reference evidence="1" key="1">
    <citation type="journal article" date="2020" name="Stud. Mycol.">
        <title>101 Dothideomycetes genomes: a test case for predicting lifestyles and emergence of pathogens.</title>
        <authorList>
            <person name="Haridas S."/>
            <person name="Albert R."/>
            <person name="Binder M."/>
            <person name="Bloem J."/>
            <person name="Labutti K."/>
            <person name="Salamov A."/>
            <person name="Andreopoulos B."/>
            <person name="Baker S."/>
            <person name="Barry K."/>
            <person name="Bills G."/>
            <person name="Bluhm B."/>
            <person name="Cannon C."/>
            <person name="Castanera R."/>
            <person name="Culley D."/>
            <person name="Daum C."/>
            <person name="Ezra D."/>
            <person name="Gonzalez J."/>
            <person name="Henrissat B."/>
            <person name="Kuo A."/>
            <person name="Liang C."/>
            <person name="Lipzen A."/>
            <person name="Lutzoni F."/>
            <person name="Magnuson J."/>
            <person name="Mondo S."/>
            <person name="Nolan M."/>
            <person name="Ohm R."/>
            <person name="Pangilinan J."/>
            <person name="Park H.-J."/>
            <person name="Ramirez L."/>
            <person name="Alfaro M."/>
            <person name="Sun H."/>
            <person name="Tritt A."/>
            <person name="Yoshinaga Y."/>
            <person name="Zwiers L.-H."/>
            <person name="Turgeon B."/>
            <person name="Goodwin S."/>
            <person name="Spatafora J."/>
            <person name="Crous P."/>
            <person name="Grigoriev I."/>
        </authorList>
    </citation>
    <scope>NUCLEOTIDE SEQUENCE</scope>
    <source>
        <strain evidence="1">CBS 119687</strain>
    </source>
</reference>
<protein>
    <submittedName>
        <fullName evidence="1">Uncharacterized protein</fullName>
    </submittedName>
</protein>